<dbReference type="GeneID" id="62235719"/>
<reference evidence="2 3" key="1">
    <citation type="journal article" date="2020" name="Genome Biol. Evol.">
        <title>Comparative genomics of Sclerotiniaceae.</title>
        <authorList>
            <person name="Valero Jimenez C.A."/>
            <person name="Steentjes M."/>
            <person name="Scholten O.E."/>
            <person name="Van Kan J.A.L."/>
        </authorList>
    </citation>
    <scope>NUCLEOTIDE SEQUENCE [LARGE SCALE GENOMIC DNA]</scope>
    <source>
        <strain evidence="2 3">B1</strain>
    </source>
</reference>
<accession>A0ABQ7ICJ5</accession>
<gene>
    <name evidence="2" type="ORF">EAE98_008948</name>
</gene>
<organism evidence="2 3">
    <name type="scientific">Botrytis deweyae</name>
    <dbReference type="NCBI Taxonomy" id="2478750"/>
    <lineage>
        <taxon>Eukaryota</taxon>
        <taxon>Fungi</taxon>
        <taxon>Dikarya</taxon>
        <taxon>Ascomycota</taxon>
        <taxon>Pezizomycotina</taxon>
        <taxon>Leotiomycetes</taxon>
        <taxon>Helotiales</taxon>
        <taxon>Sclerotiniaceae</taxon>
        <taxon>Botrytis</taxon>
    </lineage>
</organism>
<sequence>MHRDVSRRLLHGKTPDPHTKNVNSIQGILPPKLMTIQFHIPSPSVAQYSVPKNQNFAILPLVKRSVKEIRQHAKYTDSFLMKLVID</sequence>
<feature type="region of interest" description="Disordered" evidence="1">
    <location>
        <begin position="1"/>
        <end position="24"/>
    </location>
</feature>
<protein>
    <submittedName>
        <fullName evidence="2">Uncharacterized protein</fullName>
    </submittedName>
</protein>
<name>A0ABQ7ICJ5_9HELO</name>
<dbReference type="Proteomes" id="UP000783213">
    <property type="component" value="Unassembled WGS sequence"/>
</dbReference>
<evidence type="ECO:0000256" key="1">
    <source>
        <dbReference type="SAM" id="MobiDB-lite"/>
    </source>
</evidence>
<keyword evidence="3" id="KW-1185">Reference proteome</keyword>
<dbReference type="RefSeq" id="XP_038806939.1">
    <property type="nucleotide sequence ID" value="XM_038956569.1"/>
</dbReference>
<evidence type="ECO:0000313" key="2">
    <source>
        <dbReference type="EMBL" id="KAF7920255.1"/>
    </source>
</evidence>
<comment type="caution">
    <text evidence="2">The sequence shown here is derived from an EMBL/GenBank/DDBJ whole genome shotgun (WGS) entry which is preliminary data.</text>
</comment>
<feature type="compositionally biased region" description="Basic and acidic residues" evidence="1">
    <location>
        <begin position="1"/>
        <end position="19"/>
    </location>
</feature>
<evidence type="ECO:0000313" key="3">
    <source>
        <dbReference type="Proteomes" id="UP000783213"/>
    </source>
</evidence>
<dbReference type="EMBL" id="RCSX01000025">
    <property type="protein sequence ID" value="KAF7920255.1"/>
    <property type="molecule type" value="Genomic_DNA"/>
</dbReference>
<proteinExistence type="predicted"/>